<organism evidence="1 2">
    <name type="scientific">Pseudanabaena galeata UHCC 0370</name>
    <dbReference type="NCBI Taxonomy" id="3110310"/>
    <lineage>
        <taxon>Bacteria</taxon>
        <taxon>Bacillati</taxon>
        <taxon>Cyanobacteriota</taxon>
        <taxon>Cyanophyceae</taxon>
        <taxon>Pseudanabaenales</taxon>
        <taxon>Pseudanabaenaceae</taxon>
        <taxon>Pseudanabaena</taxon>
    </lineage>
</organism>
<evidence type="ECO:0000313" key="1">
    <source>
        <dbReference type="EMBL" id="MEA5476285.1"/>
    </source>
</evidence>
<name>A0ABU5TDE4_9CYAN</name>
<dbReference type="RefSeq" id="WP_323259256.1">
    <property type="nucleotide sequence ID" value="NZ_JAYGIE010000003.1"/>
</dbReference>
<keyword evidence="2" id="KW-1185">Reference proteome</keyword>
<gene>
    <name evidence="1" type="ORF">VB774_01515</name>
</gene>
<comment type="caution">
    <text evidence="1">The sequence shown here is derived from an EMBL/GenBank/DDBJ whole genome shotgun (WGS) entry which is preliminary data.</text>
</comment>
<accession>A0ABU5TDE4</accession>
<dbReference type="Proteomes" id="UP001301388">
    <property type="component" value="Unassembled WGS sequence"/>
</dbReference>
<reference evidence="1 2" key="1">
    <citation type="submission" date="2023-12" db="EMBL/GenBank/DDBJ databases">
        <title>Baltic Sea Cyanobacteria.</title>
        <authorList>
            <person name="Delbaje E."/>
            <person name="Fewer D.P."/>
            <person name="Shishido T.K."/>
        </authorList>
    </citation>
    <scope>NUCLEOTIDE SEQUENCE [LARGE SCALE GENOMIC DNA]</scope>
    <source>
        <strain evidence="1 2">UHCC 0370</strain>
    </source>
</reference>
<dbReference type="EMBL" id="JAYGIE010000003">
    <property type="protein sequence ID" value="MEA5476285.1"/>
    <property type="molecule type" value="Genomic_DNA"/>
</dbReference>
<proteinExistence type="predicted"/>
<sequence length="521" mass="56188">MKNKTYVTRKKDVAISPVVPFNSIQARLQTRPFGTQNQSDPNTPQDQTADLAKFSDRSNLNSLIDLSTSSRIQQQENNGKSHNISQEQSALNLVQRQEFRTAQLQRMMFGGVQRRSDHGNMEITPNIVQRYEQKLPNQLRLKREGMNTSTSVQILQRTPESQIIQRNLDQSRLDRLSNGLGKGKYSKVIGAGLEEYFDTLSDTELVRYKALQNTKFDQIIKGLKESSLSTITEGVSNFAQILDLVGSAVETGEDAAEIAAMLPSLLGTASKVVSATSDVAMEGFGGGIGGIKDTYEGGSSIAKQSKYVEGGMTLLSGISGIASLIPGVPDAVGVAGASAKSLGGVTKMANTKINRNAINKLKSDAGSNTQLIDALEILDNSIGYWEGAQQTVLGGVEGVGSMFGGVGKWGTSLFSKGVETLPSWGMYAGRAIGSTITSSIDSNAQVKKREEQEKSTQKAAMRAAVNSSVGKPEHIGRLHRLAVLIEPDFAKEMNRAINLLDDSTQLAVKQAIKEKNTWNPS</sequence>
<protein>
    <submittedName>
        <fullName evidence="1">Uncharacterized protein</fullName>
    </submittedName>
</protein>
<evidence type="ECO:0000313" key="2">
    <source>
        <dbReference type="Proteomes" id="UP001301388"/>
    </source>
</evidence>